<evidence type="ECO:0000313" key="3">
    <source>
        <dbReference type="Proteomes" id="UP000464214"/>
    </source>
</evidence>
<feature type="chain" id="PRO_5026859341" description="Helix-hairpin-helix domain-containing protein" evidence="1">
    <location>
        <begin position="21"/>
        <end position="697"/>
    </location>
</feature>
<name>A0A6P1P3S5_9BACT</name>
<keyword evidence="3" id="KW-1185">Reference proteome</keyword>
<dbReference type="Proteomes" id="UP000464214">
    <property type="component" value="Chromosome"/>
</dbReference>
<evidence type="ECO:0008006" key="4">
    <source>
        <dbReference type="Google" id="ProtNLM"/>
    </source>
</evidence>
<sequence>MKRFWLVFLVLALKQLSSWAQEVPRPAVDVELLVQELFAEQTDENAVAYEDLYETLLQYYRQPLDLNMATREELRGLWLLSEAQISALLQHIADNGRLLTLYELQAVPTFDMITIRRLLPFVTVQSLGQVGQKTWAERLRQAENHSLLLRYDRTVQERKGYTPPEGRSLTRYMGSPDKYLLRYRLSQPKDFSFGITAEKDAGEQFTWRSGQRQYGFDFYSFHAQLYDRGSFKTIAVGDYQLQFGQGLLLSSGLGVGKGSETITTVRRSQLGIRPHTSAMETNFFRGMGATHRWRRVHTTLFYSNRKVDATVNEEVEQEAEGLSEVGLAGSIQTSGLHRTPTELENRQRAREQVAGGDVTYRNPTQTLGIGLTALVTHYNINLQKRPEPYNQYTFSGRQNTGVGVHYSYLWQNFNFFGETARSDNGGVGTVNGLLASLSERVEMAFVYRYYARDFQSLYGNAFGESSRNQNEAGFYTGLKLKLSTRWQLTAFYDRFSFPWLRYRVDAPSDGQEYLLRLQFVPSKTTLLYVQFQEERKARNETVEGEALALVSETRAQRMLMLLDVSPLPSLRLRSRLQMSQFEQSGKVEKGYLMAQDATWERNKTRLSARYSLFDTDGYDARQYAPEQDVLFAFSIPVFTGQGTHVYFLAQQQLSRQLDMWFKLSHTHYRNQDTVSSGLEEIQGPRRTDVRLQIRYRF</sequence>
<evidence type="ECO:0000256" key="1">
    <source>
        <dbReference type="SAM" id="SignalP"/>
    </source>
</evidence>
<proteinExistence type="predicted"/>
<dbReference type="AlphaFoldDB" id="A0A6P1P3S5"/>
<organism evidence="2 3">
    <name type="scientific">Nibribacter ruber</name>
    <dbReference type="NCBI Taxonomy" id="2698458"/>
    <lineage>
        <taxon>Bacteria</taxon>
        <taxon>Pseudomonadati</taxon>
        <taxon>Bacteroidota</taxon>
        <taxon>Cytophagia</taxon>
        <taxon>Cytophagales</taxon>
        <taxon>Hymenobacteraceae</taxon>
        <taxon>Nibribacter</taxon>
    </lineage>
</organism>
<accession>A0A6P1P3S5</accession>
<keyword evidence="1" id="KW-0732">Signal</keyword>
<protein>
    <recommendedName>
        <fullName evidence="4">Helix-hairpin-helix domain-containing protein</fullName>
    </recommendedName>
</protein>
<dbReference type="InterPro" id="IPR010994">
    <property type="entry name" value="RuvA_2-like"/>
</dbReference>
<dbReference type="KEGG" id="nib:GU926_17000"/>
<reference evidence="2 3" key="1">
    <citation type="submission" date="2020-01" db="EMBL/GenBank/DDBJ databases">
        <authorList>
            <person name="Kim M."/>
        </authorList>
    </citation>
    <scope>NUCLEOTIDE SEQUENCE [LARGE SCALE GENOMIC DNA]</scope>
    <source>
        <strain evidence="2 3">BT10</strain>
    </source>
</reference>
<gene>
    <name evidence="2" type="ORF">GU926_17000</name>
</gene>
<dbReference type="RefSeq" id="WP_160693991.1">
    <property type="nucleotide sequence ID" value="NZ_CP047897.1"/>
</dbReference>
<dbReference type="SUPFAM" id="SSF47781">
    <property type="entry name" value="RuvA domain 2-like"/>
    <property type="match status" value="1"/>
</dbReference>
<dbReference type="EMBL" id="CP047897">
    <property type="protein sequence ID" value="QHL89031.1"/>
    <property type="molecule type" value="Genomic_DNA"/>
</dbReference>
<feature type="signal peptide" evidence="1">
    <location>
        <begin position="1"/>
        <end position="20"/>
    </location>
</feature>
<evidence type="ECO:0000313" key="2">
    <source>
        <dbReference type="EMBL" id="QHL89031.1"/>
    </source>
</evidence>